<feature type="compositionally biased region" description="Basic and acidic residues" evidence="1">
    <location>
        <begin position="1"/>
        <end position="20"/>
    </location>
</feature>
<evidence type="ECO:0000256" key="1">
    <source>
        <dbReference type="SAM" id="MobiDB-lite"/>
    </source>
</evidence>
<dbReference type="RefSeq" id="WP_187731611.1">
    <property type="nucleotide sequence ID" value="NZ_CP060784.1"/>
</dbReference>
<protein>
    <submittedName>
        <fullName evidence="2">Uncharacterized protein</fullName>
    </submittedName>
</protein>
<dbReference type="AlphaFoldDB" id="A0A7H0GSQ6"/>
<dbReference type="EMBL" id="CP060784">
    <property type="protein sequence ID" value="QNP51322.1"/>
    <property type="molecule type" value="Genomic_DNA"/>
</dbReference>
<gene>
    <name evidence="2" type="ORF">H9L05_14820</name>
</gene>
<proteinExistence type="predicted"/>
<sequence length="77" mass="8918">MAIISDDYKDPPKDDPRPDEPTADSDQDNRPKNVQQQAEPVDTFEGKKAPRHRRREIGRGLRRPAPKRKMAKKKRVS</sequence>
<reference evidence="2 3" key="1">
    <citation type="submission" date="2020-08" db="EMBL/GenBank/DDBJ databases">
        <title>Genome sequence of Hymenobacter qilianensis JCM 19763T.</title>
        <authorList>
            <person name="Hyun D.-W."/>
            <person name="Bae J.-W."/>
        </authorList>
    </citation>
    <scope>NUCLEOTIDE SEQUENCE [LARGE SCALE GENOMIC DNA]</scope>
    <source>
        <strain evidence="2 3">JCM 19763</strain>
    </source>
</reference>
<dbReference type="KEGG" id="hqi:H9L05_14820"/>
<feature type="compositionally biased region" description="Basic residues" evidence="1">
    <location>
        <begin position="49"/>
        <end position="77"/>
    </location>
</feature>
<dbReference type="Proteomes" id="UP000516093">
    <property type="component" value="Chromosome"/>
</dbReference>
<evidence type="ECO:0000313" key="2">
    <source>
        <dbReference type="EMBL" id="QNP51322.1"/>
    </source>
</evidence>
<accession>A0A7H0GSQ6</accession>
<name>A0A7H0GSQ6_9BACT</name>
<feature type="region of interest" description="Disordered" evidence="1">
    <location>
        <begin position="1"/>
        <end position="77"/>
    </location>
</feature>
<organism evidence="2 3">
    <name type="scientific">Hymenobacter qilianensis</name>
    <dbReference type="NCBI Taxonomy" id="1385715"/>
    <lineage>
        <taxon>Bacteria</taxon>
        <taxon>Pseudomonadati</taxon>
        <taxon>Bacteroidota</taxon>
        <taxon>Cytophagia</taxon>
        <taxon>Cytophagales</taxon>
        <taxon>Hymenobacteraceae</taxon>
        <taxon>Hymenobacter</taxon>
    </lineage>
</organism>
<keyword evidence="3" id="KW-1185">Reference proteome</keyword>
<evidence type="ECO:0000313" key="3">
    <source>
        <dbReference type="Proteomes" id="UP000516093"/>
    </source>
</evidence>